<feature type="compositionally biased region" description="Basic and acidic residues" evidence="2">
    <location>
        <begin position="905"/>
        <end position="925"/>
    </location>
</feature>
<protein>
    <submittedName>
        <fullName evidence="3">Uncharacterized protein</fullName>
    </submittedName>
</protein>
<feature type="region of interest" description="Disordered" evidence="2">
    <location>
        <begin position="611"/>
        <end position="633"/>
    </location>
</feature>
<feature type="compositionally biased region" description="Acidic residues" evidence="2">
    <location>
        <begin position="375"/>
        <end position="392"/>
    </location>
</feature>
<feature type="compositionally biased region" description="Polar residues" evidence="2">
    <location>
        <begin position="712"/>
        <end position="723"/>
    </location>
</feature>
<feature type="compositionally biased region" description="Pro residues" evidence="2">
    <location>
        <begin position="14"/>
        <end position="33"/>
    </location>
</feature>
<feature type="region of interest" description="Disordered" evidence="2">
    <location>
        <begin position="370"/>
        <end position="394"/>
    </location>
</feature>
<comment type="caution">
    <text evidence="3">The sequence shown here is derived from an EMBL/GenBank/DDBJ whole genome shotgun (WGS) entry which is preliminary data.</text>
</comment>
<feature type="compositionally biased region" description="Basic and acidic residues" evidence="2">
    <location>
        <begin position="844"/>
        <end position="860"/>
    </location>
</feature>
<name>A0AAN7WGS0_9PEZI</name>
<organism evidence="3 4">
    <name type="scientific">Elasticomyces elasticus</name>
    <dbReference type="NCBI Taxonomy" id="574655"/>
    <lineage>
        <taxon>Eukaryota</taxon>
        <taxon>Fungi</taxon>
        <taxon>Dikarya</taxon>
        <taxon>Ascomycota</taxon>
        <taxon>Pezizomycotina</taxon>
        <taxon>Dothideomycetes</taxon>
        <taxon>Dothideomycetidae</taxon>
        <taxon>Mycosphaerellales</taxon>
        <taxon>Teratosphaeriaceae</taxon>
        <taxon>Elasticomyces</taxon>
    </lineage>
</organism>
<accession>A0AAN7WGS0</accession>
<evidence type="ECO:0000313" key="4">
    <source>
        <dbReference type="Proteomes" id="UP001310594"/>
    </source>
</evidence>
<dbReference type="EMBL" id="JAVRQU010000004">
    <property type="protein sequence ID" value="KAK5704409.1"/>
    <property type="molecule type" value="Genomic_DNA"/>
</dbReference>
<feature type="compositionally biased region" description="Basic and acidic residues" evidence="2">
    <location>
        <begin position="791"/>
        <end position="802"/>
    </location>
</feature>
<proteinExistence type="predicted"/>
<dbReference type="Proteomes" id="UP001310594">
    <property type="component" value="Unassembled WGS sequence"/>
</dbReference>
<reference evidence="3" key="1">
    <citation type="submission" date="2023-08" db="EMBL/GenBank/DDBJ databases">
        <title>Black Yeasts Isolated from many extreme environments.</title>
        <authorList>
            <person name="Coleine C."/>
            <person name="Stajich J.E."/>
            <person name="Selbmann L."/>
        </authorList>
    </citation>
    <scope>NUCLEOTIDE SEQUENCE</scope>
    <source>
        <strain evidence="3">CCFEE 5810</strain>
    </source>
</reference>
<feature type="compositionally biased region" description="Polar residues" evidence="2">
    <location>
        <begin position="1"/>
        <end position="12"/>
    </location>
</feature>
<sequence>MAYSNTRYTNQYGPAPPPGHSRPRNNMPPPPRPQQRGASRGNTWTRDGAAGVTHGRYPTHAQPAFEQNQDNGVGRANFQQQGGGSIVCAAEAIVQNGPAFEYVFNPESDYADVYENPALRDAAAGNIAPPATGWTQAQPFVYQSAGSVASIAEVQKPAESSLADFEAIVRKASKQVADGTAPNYYPGVIQLPKPDPTAQAISSAAKGDWSNVSQQLKVYNEQQPMQQVPASVSQPIVEQVPATIAQPVVSAVPGDPQPIGLYFPPPRQADVLPELYGPMLAIWLKQESIKHWDEVDRIRIGFTPSLVPQTVNQVVAAMQVCVDRVVEEERIRRELEDQEILRVLTETLRKENELEAEAQEKLRAELDECKADGEGTLETESDEKEDGEEIVEEKESVEVKAVEQDVHEKAADENELDGESVVMDGGVEEELFGIEMEEQDVGQLEMEANATAEVLAVPQVAAAQMMASEKPLSKKKIAEREQAAFQQDADRIKLPASTVSSQSTMSLAEALEKRKSMDDTVNPFKKQKIAAGPTMRRPVRKPASPLFASGSTQASRNAQRFKNNAKVNDGLAKIVTSVVNQHSLSFVDPAQEANDEFAEMTAGIAAARDAEAKRKMEAEPALGPVETPEAAAQRTHARCGLALPPMKCAAKTNTVRSDETQTMWRDAVQKVGESVVSSPAQSTSDSGSSGTETSQQSTPPSSPAGDSDEQSSKPSGGSTTTRYDGNGKSAVKNKMSLSQYTKKKRQDSAASPAMPYPAAAHAGSSTLTTAPATAEKRKRGDGDEGEGESDGDAKKPKLDEKGAIGSMEPKDAPPPQVFTTNERLGKGKAARAAGTARFSAEQARQAEKRKRDDGGEDGKVKKSKKTKTADTTVNDTSRVPYLSIAAVAARDKDDTKPTAAGKRKHDGEDGSDEPVKKTKLEDHHAFFSAPSNEAPALNEDGLAPQNEGDGSTDEVFTAANEDENEHVEKDGEEDEAGDASEAEETGDMEESDEVEVNDEVDENFGKDNEGHVVLMPFDVEKDLTGLLQYNNAKPEEDDDDDDEPFTEAPPSPPRGPAHETVASAAAKRQFAGNPALAKLARQKARLNQQ</sequence>
<feature type="coiled-coil region" evidence="1">
    <location>
        <begin position="341"/>
        <end position="368"/>
    </location>
</feature>
<feature type="compositionally biased region" description="Low complexity" evidence="2">
    <location>
        <begin position="677"/>
        <end position="705"/>
    </location>
</feature>
<dbReference type="AlphaFoldDB" id="A0AAN7WGS0"/>
<feature type="region of interest" description="Disordered" evidence="2">
    <location>
        <begin position="1025"/>
        <end position="1065"/>
    </location>
</feature>
<feature type="compositionally biased region" description="Polar residues" evidence="2">
    <location>
        <begin position="653"/>
        <end position="663"/>
    </location>
</feature>
<feature type="compositionally biased region" description="Low complexity" evidence="2">
    <location>
        <begin position="748"/>
        <end position="764"/>
    </location>
</feature>
<keyword evidence="1" id="KW-0175">Coiled coil</keyword>
<feature type="compositionally biased region" description="Acidic residues" evidence="2">
    <location>
        <begin position="960"/>
        <end position="1002"/>
    </location>
</feature>
<gene>
    <name evidence="3" type="ORF">LTR97_003427</name>
</gene>
<evidence type="ECO:0000256" key="2">
    <source>
        <dbReference type="SAM" id="MobiDB-lite"/>
    </source>
</evidence>
<evidence type="ECO:0000256" key="1">
    <source>
        <dbReference type="SAM" id="Coils"/>
    </source>
</evidence>
<feature type="region of interest" description="Disordered" evidence="2">
    <location>
        <begin position="653"/>
        <end position="1012"/>
    </location>
</feature>
<feature type="region of interest" description="Disordered" evidence="2">
    <location>
        <begin position="1"/>
        <end position="78"/>
    </location>
</feature>
<feature type="compositionally biased region" description="Acidic residues" evidence="2">
    <location>
        <begin position="1035"/>
        <end position="1045"/>
    </location>
</feature>
<evidence type="ECO:0000313" key="3">
    <source>
        <dbReference type="EMBL" id="KAK5704409.1"/>
    </source>
</evidence>